<evidence type="ECO:0000259" key="13">
    <source>
        <dbReference type="Pfam" id="PF12932"/>
    </source>
</evidence>
<feature type="compositionally biased region" description="Polar residues" evidence="11">
    <location>
        <begin position="109"/>
        <end position="125"/>
    </location>
</feature>
<dbReference type="GO" id="GO:0006914">
    <property type="term" value="P:autophagy"/>
    <property type="evidence" value="ECO:0007669"/>
    <property type="project" value="UniProtKB-KW"/>
</dbReference>
<gene>
    <name evidence="14" type="ORF">B0H67DRAFT_552254</name>
</gene>
<feature type="compositionally biased region" description="Basic and acidic residues" evidence="11">
    <location>
        <begin position="1746"/>
        <end position="1775"/>
    </location>
</feature>
<comment type="subcellular location">
    <subcellularLocation>
        <location evidence="1">Endoplasmic reticulum membrane</location>
        <topology evidence="1">Peripheral membrane protein</topology>
        <orientation evidence="1">Cytoplasmic side</orientation>
    </subcellularLocation>
</comment>
<keyword evidence="7 10" id="KW-0072">Autophagy</keyword>
<feature type="compositionally biased region" description="Acidic residues" evidence="11">
    <location>
        <begin position="403"/>
        <end position="413"/>
    </location>
</feature>
<dbReference type="Gene3D" id="1.25.40.1030">
    <property type="match status" value="1"/>
</dbReference>
<dbReference type="GO" id="GO:0016192">
    <property type="term" value="P:vesicle-mediated transport"/>
    <property type="evidence" value="ECO:0007669"/>
    <property type="project" value="UniProtKB-KW"/>
</dbReference>
<dbReference type="Pfam" id="PF12931">
    <property type="entry name" value="TPR_Sec16"/>
    <property type="match status" value="1"/>
</dbReference>
<name>A0AA40AQ80_9PEZI</name>
<feature type="region of interest" description="Disordered" evidence="11">
    <location>
        <begin position="1"/>
        <end position="176"/>
    </location>
</feature>
<protein>
    <recommendedName>
        <fullName evidence="10">Protein transport protein sec16</fullName>
    </recommendedName>
</protein>
<evidence type="ECO:0000313" key="15">
    <source>
        <dbReference type="Proteomes" id="UP001172102"/>
    </source>
</evidence>
<feature type="compositionally biased region" description="Pro residues" evidence="11">
    <location>
        <begin position="25"/>
        <end position="35"/>
    </location>
</feature>
<evidence type="ECO:0000256" key="3">
    <source>
        <dbReference type="ARBA" id="ARBA00022448"/>
    </source>
</evidence>
<feature type="compositionally biased region" description="Polar residues" evidence="11">
    <location>
        <begin position="887"/>
        <end position="901"/>
    </location>
</feature>
<proteinExistence type="inferred from homology"/>
<feature type="compositionally biased region" description="Low complexity" evidence="11">
    <location>
        <begin position="1600"/>
        <end position="1617"/>
    </location>
</feature>
<dbReference type="InterPro" id="IPR024298">
    <property type="entry name" value="Sec16_Sec23-bd"/>
</dbReference>
<feature type="compositionally biased region" description="Low complexity" evidence="11">
    <location>
        <begin position="1848"/>
        <end position="1865"/>
    </location>
</feature>
<feature type="region of interest" description="Disordered" evidence="11">
    <location>
        <begin position="553"/>
        <end position="598"/>
    </location>
</feature>
<comment type="function">
    <text evidence="9 10">Involved in the initiation of assembly of the COPII coat required for the formation of transport vesicles from the endoplasmic reticulum (ER) and the selection of cargo molecules. Also involved in autophagy.</text>
</comment>
<keyword evidence="5 10" id="KW-0931">ER-Golgi transport</keyword>
<feature type="compositionally biased region" description="Low complexity" evidence="11">
    <location>
        <begin position="722"/>
        <end position="741"/>
    </location>
</feature>
<dbReference type="PANTHER" id="PTHR13402">
    <property type="entry name" value="RGPR-RELATED"/>
    <property type="match status" value="1"/>
</dbReference>
<feature type="compositionally biased region" description="Acidic residues" evidence="11">
    <location>
        <begin position="36"/>
        <end position="52"/>
    </location>
</feature>
<dbReference type="GO" id="GO:0070971">
    <property type="term" value="C:endoplasmic reticulum exit site"/>
    <property type="evidence" value="ECO:0007669"/>
    <property type="project" value="TreeGrafter"/>
</dbReference>
<feature type="compositionally biased region" description="Pro residues" evidence="11">
    <location>
        <begin position="742"/>
        <end position="753"/>
    </location>
</feature>
<evidence type="ECO:0000256" key="7">
    <source>
        <dbReference type="ARBA" id="ARBA00023006"/>
    </source>
</evidence>
<comment type="similarity">
    <text evidence="2 10">Belongs to the SEC16 family.</text>
</comment>
<evidence type="ECO:0000256" key="8">
    <source>
        <dbReference type="ARBA" id="ARBA00023136"/>
    </source>
</evidence>
<dbReference type="GO" id="GO:0070973">
    <property type="term" value="P:protein localization to endoplasmic reticulum exit site"/>
    <property type="evidence" value="ECO:0007669"/>
    <property type="project" value="TreeGrafter"/>
</dbReference>
<accession>A0AA40AQ80</accession>
<evidence type="ECO:0000256" key="1">
    <source>
        <dbReference type="ARBA" id="ARBA00004397"/>
    </source>
</evidence>
<feature type="compositionally biased region" description="Low complexity" evidence="11">
    <location>
        <begin position="1941"/>
        <end position="1961"/>
    </location>
</feature>
<feature type="region of interest" description="Disordered" evidence="11">
    <location>
        <begin position="618"/>
        <end position="644"/>
    </location>
</feature>
<evidence type="ECO:0000256" key="5">
    <source>
        <dbReference type="ARBA" id="ARBA00022892"/>
    </source>
</evidence>
<evidence type="ECO:0000256" key="4">
    <source>
        <dbReference type="ARBA" id="ARBA00022824"/>
    </source>
</evidence>
<feature type="region of interest" description="Disordered" evidence="11">
    <location>
        <begin position="1629"/>
        <end position="1648"/>
    </location>
</feature>
<dbReference type="Pfam" id="PF12932">
    <property type="entry name" value="Sec16"/>
    <property type="match status" value="1"/>
</dbReference>
<evidence type="ECO:0000313" key="14">
    <source>
        <dbReference type="EMBL" id="KAK0719998.1"/>
    </source>
</evidence>
<feature type="region of interest" description="Disordered" evidence="11">
    <location>
        <begin position="722"/>
        <end position="919"/>
    </location>
</feature>
<reference evidence="14" key="1">
    <citation type="submission" date="2023-06" db="EMBL/GenBank/DDBJ databases">
        <title>Genome-scale phylogeny and comparative genomics of the fungal order Sordariales.</title>
        <authorList>
            <consortium name="Lawrence Berkeley National Laboratory"/>
            <person name="Hensen N."/>
            <person name="Bonometti L."/>
            <person name="Westerberg I."/>
            <person name="Brannstrom I.O."/>
            <person name="Guillou S."/>
            <person name="Cros-Aarteil S."/>
            <person name="Calhoun S."/>
            <person name="Haridas S."/>
            <person name="Kuo A."/>
            <person name="Mondo S."/>
            <person name="Pangilinan J."/>
            <person name="Riley R."/>
            <person name="Labutti K."/>
            <person name="Andreopoulos B."/>
            <person name="Lipzen A."/>
            <person name="Chen C."/>
            <person name="Yanf M."/>
            <person name="Daum C."/>
            <person name="Ng V."/>
            <person name="Clum A."/>
            <person name="Steindorff A."/>
            <person name="Ohm R."/>
            <person name="Martin F."/>
            <person name="Silar P."/>
            <person name="Natvig D."/>
            <person name="Lalanne C."/>
            <person name="Gautier V."/>
            <person name="Ament-Velasquez S.L."/>
            <person name="Kruys A."/>
            <person name="Hutchinson M.I."/>
            <person name="Powell A.J."/>
            <person name="Barry K."/>
            <person name="Miller A.N."/>
            <person name="Grigoriev I.V."/>
            <person name="Debuchy R."/>
            <person name="Gladieux P."/>
            <person name="Thoren M.H."/>
            <person name="Johannesson H."/>
        </authorList>
    </citation>
    <scope>NUCLEOTIDE SEQUENCE</scope>
    <source>
        <strain evidence="14">SMH4607-1</strain>
    </source>
</reference>
<dbReference type="PANTHER" id="PTHR13402:SF6">
    <property type="entry name" value="SECRETORY 16, ISOFORM I"/>
    <property type="match status" value="1"/>
</dbReference>
<feature type="compositionally biased region" description="Polar residues" evidence="11">
    <location>
        <begin position="569"/>
        <end position="596"/>
    </location>
</feature>
<dbReference type="EMBL" id="JAUKUA010000003">
    <property type="protein sequence ID" value="KAK0719998.1"/>
    <property type="molecule type" value="Genomic_DNA"/>
</dbReference>
<feature type="compositionally biased region" description="Polar residues" evidence="11">
    <location>
        <begin position="1565"/>
        <end position="1588"/>
    </location>
</feature>
<dbReference type="InterPro" id="IPR024340">
    <property type="entry name" value="Sec16_CCD"/>
</dbReference>
<dbReference type="GO" id="GO:0012507">
    <property type="term" value="C:ER to Golgi transport vesicle membrane"/>
    <property type="evidence" value="ECO:0007669"/>
    <property type="project" value="TreeGrafter"/>
</dbReference>
<dbReference type="FunFam" id="1.25.40.1030:FF:000008">
    <property type="entry name" value="Protein transport protein sec16"/>
    <property type="match status" value="1"/>
</dbReference>
<keyword evidence="6 10" id="KW-0653">Protein transport</keyword>
<keyword evidence="3 10" id="KW-0813">Transport</keyword>
<feature type="compositionally biased region" description="Basic and acidic residues" evidence="11">
    <location>
        <begin position="53"/>
        <end position="63"/>
    </location>
</feature>
<feature type="region of interest" description="Disordered" evidence="11">
    <location>
        <begin position="1815"/>
        <end position="1979"/>
    </location>
</feature>
<evidence type="ECO:0000256" key="2">
    <source>
        <dbReference type="ARBA" id="ARBA00005927"/>
    </source>
</evidence>
<keyword evidence="8 10" id="KW-0472">Membrane</keyword>
<keyword evidence="15" id="KW-1185">Reference proteome</keyword>
<feature type="domain" description="Sec16 Sec23-binding" evidence="12">
    <location>
        <begin position="1148"/>
        <end position="1451"/>
    </location>
</feature>
<feature type="region of interest" description="Disordered" evidence="11">
    <location>
        <begin position="1664"/>
        <end position="1784"/>
    </location>
</feature>
<keyword evidence="4 10" id="KW-0256">Endoplasmic reticulum</keyword>
<feature type="compositionally biased region" description="Basic and acidic residues" evidence="11">
    <location>
        <begin position="766"/>
        <end position="790"/>
    </location>
</feature>
<evidence type="ECO:0000256" key="6">
    <source>
        <dbReference type="ARBA" id="ARBA00022927"/>
    </source>
</evidence>
<dbReference type="GO" id="GO:0007030">
    <property type="term" value="P:Golgi organization"/>
    <property type="evidence" value="ECO:0007669"/>
    <property type="project" value="TreeGrafter"/>
</dbReference>
<dbReference type="GO" id="GO:0005789">
    <property type="term" value="C:endoplasmic reticulum membrane"/>
    <property type="evidence" value="ECO:0007669"/>
    <property type="project" value="UniProtKB-SubCell"/>
</dbReference>
<sequence length="1979" mass="211593">MLSDAPNASWHPALRPNTTYNFPQIPQPHNSPPPVDDSDPEDDTDPDAGDEDVANKTHDKSIGPDEWFPNYHSSNSWIEDASNPAAADEVPAQPDIADAFEYPTPEVVSPTSPASKHFSTMSFTRTVPHEVNWNDDDDPEWDLNRNGTDPFKFMPPNNPTNSFPAVPPVEHPASGELEQPLAPTQAEEILHEVERGENHQSPRGFHADPEAFGSGFIEEEAESSNLFHQSIGGYLNGTAEEAIEARFEESMPLIPSGIDTVADQNTAKEVSDLFGEEDAVEDDDFFSKVQDSEAGQPDEFVPQSPERKSTMQVMDVLNDCAVKPSFSPIQETAEDESMPVQATHVGDGYAALLTVGEPKEDGEDLDAKWKAMFAEDEVDELDEFLPDDATETKEIDPEGFLGSDDEGFLDDAELPAAESNIPSTLVQPPSATETKAANGRYLPGQAHISAAPAGNPYLPASPLPALAPANPYLPSASVPVLQPSVAAPYMTSASVPPGAPARYGYTAPPPVQQQKPQSFVDKAKGGYTSPYDLPVEVVKPKKRVTVNHVQRSISTPNAPLPVPRAPPRSTSMNSPLTPTTGTFPSAVTPPGSSHSMKQLPKPLVSGIKHQEKFFEELPMAKPRPTSRHSNKSVPTPPQTDPYAPPLQAGPTMVPQAAPPHVPNYSNQHVSDIPQLVAPPRLNPYAPLQPSAGLTPTVPAATPARYSPAPPTVPAVGGPVPAAASRYSPAPPAVRQASAGYAPAPPVSAPPVLPHQPRTSSPLAHFEISHERSRVHAPNGHHEVGLTEKRSTSSMYEARLQRVPSLPPTTEVEEEEGSLPVQTPTTGYAPGPLTASPESRYNQVPHRPKQTPPPTAYHGQAMLSPPKRATSSHGGIAPSYDFAPPPRSQTQSPGKQFGNRNSRVLDPIPRPSSVHNPASPPSAVYLPAAVQPAYSAIAPTSSRPRGFSQNLNYVVPTDGREQDPLQRWRGSPLISWGVGGTIVTVFPKDVPRYGMSQALPMIVRSPGEVKVQNAKDIQPMEERLAKFPGPLKGKSKKKETIAWLTTGIESLGRDAPINAFAHQSSSHDAKRVAERLLLWKILRLFIEHEGALEGNPAVEKAVREILSPNPEASAAAPVYITGADVGGFNGSRATQLQTDAVDSSAVEQIQRHLLNGDSEKAIWAAADVRLWGHALLLANALAPNLYKQVAQEFVKKEVNFPGHNNESLAALYGVLSGNHEESVDELVPIHARAGLQLLAKHAASGPSKDAMEGLDKWRETLSLILSNRSTGDTRAITSLGTLLSGYGRAEAAHICFLFAKSQAIFGGLDDPTSNFVLVGSDHKRQAEQFAKEIEPLLLSEVYEYGQSLAGGSNVALTNPHLAAYKLQHAFALAEYGYRDKALQYCEAISTAITSQTKRSLYHHPVLETAVEDLMARLRQAPKEESNSWIPKPSMNKVSDSVWNRFNKFVAGEDNDGSGQGSPKEGDASGPFARVAGGGTPTISRPPSTNNLEMFGAAIPSYGVPAPLANGAVVSSAPSARSASRYAPAAVYSATNESSPAYAPRSSMERTSSELNRTSSEFHRQSSEPQSGYSNPYAPNTISSPTQNYTPYGAGLGLSHGTQPTPLSPPAQQTPQTPTAVHEHVGFFPAHANGIISSPDSQRDWSIHPQAGSYHPQAIEAPSFTPYEAPSEKENGAPDGNGEASSYEPPSFQPYGYEPPSYEPDARPSNDDGENSEESKPKPKKKGIMYDDDDDEFSAPPRSGGGSKSKEEKDRENAEMFRKAAEEDAKRAAEAKQGKKGWGFTSWFGAGAKKEAQEAAANPNKPIRAKLGEANSFYYDPEQKRWVNKNAGPGENEAKKVAPPPPKGMPRTASSSSLLPPRSTTSSPAPPMGNSGPTSNPDGGRASAPPGGPPRSTMTPLPSNLGPSSDTNLHGPPMLGPPPMIRSVSNTSTASGGMPSRPPTSLSHSSSIDDLLSAAGPRKAGAKKPRKSARYVDVMTK</sequence>
<feature type="region of interest" description="Disordered" evidence="11">
    <location>
        <begin position="385"/>
        <end position="436"/>
    </location>
</feature>
<dbReference type="Proteomes" id="UP001172102">
    <property type="component" value="Unassembled WGS sequence"/>
</dbReference>
<evidence type="ECO:0000256" key="9">
    <source>
        <dbReference type="ARBA" id="ARBA00024687"/>
    </source>
</evidence>
<evidence type="ECO:0000256" key="11">
    <source>
        <dbReference type="SAM" id="MobiDB-lite"/>
    </source>
</evidence>
<feature type="region of interest" description="Disordered" evidence="11">
    <location>
        <begin position="1448"/>
        <end position="1487"/>
    </location>
</feature>
<feature type="region of interest" description="Disordered" evidence="11">
    <location>
        <begin position="1525"/>
        <end position="1617"/>
    </location>
</feature>
<feature type="compositionally biased region" description="Polar residues" evidence="11">
    <location>
        <begin position="420"/>
        <end position="435"/>
    </location>
</feature>
<comment type="caution">
    <text evidence="14">The sequence shown here is derived from an EMBL/GenBank/DDBJ whole genome shotgun (WGS) entry which is preliminary data.</text>
</comment>
<dbReference type="GO" id="GO:0015031">
    <property type="term" value="P:protein transport"/>
    <property type="evidence" value="ECO:0007669"/>
    <property type="project" value="UniProtKB-KW"/>
</dbReference>
<feature type="compositionally biased region" description="Pro residues" evidence="11">
    <location>
        <begin position="634"/>
        <end position="644"/>
    </location>
</feature>
<feature type="domain" description="Sec16 central conserved" evidence="13">
    <location>
        <begin position="971"/>
        <end position="1089"/>
    </location>
</feature>
<dbReference type="CDD" id="cd09233">
    <property type="entry name" value="ACE1-Sec16-like"/>
    <property type="match status" value="1"/>
</dbReference>
<feature type="compositionally biased region" description="Polar residues" evidence="11">
    <location>
        <begin position="1895"/>
        <end position="1910"/>
    </location>
</feature>
<organism evidence="14 15">
    <name type="scientific">Lasiosphaeris hirsuta</name>
    <dbReference type="NCBI Taxonomy" id="260670"/>
    <lineage>
        <taxon>Eukaryota</taxon>
        <taxon>Fungi</taxon>
        <taxon>Dikarya</taxon>
        <taxon>Ascomycota</taxon>
        <taxon>Pezizomycotina</taxon>
        <taxon>Sordariomycetes</taxon>
        <taxon>Sordariomycetidae</taxon>
        <taxon>Sordariales</taxon>
        <taxon>Lasiosphaeriaceae</taxon>
        <taxon>Lasiosphaeris</taxon>
    </lineage>
</organism>
<feature type="compositionally biased region" description="Basic residues" evidence="11">
    <location>
        <begin position="1962"/>
        <end position="1971"/>
    </location>
</feature>
<evidence type="ECO:0000259" key="12">
    <source>
        <dbReference type="Pfam" id="PF12931"/>
    </source>
</evidence>
<evidence type="ECO:0000256" key="10">
    <source>
        <dbReference type="RuleBase" id="RU364101"/>
    </source>
</evidence>